<evidence type="ECO:0000313" key="1">
    <source>
        <dbReference type="EMBL" id="KAG8569140.1"/>
    </source>
</evidence>
<sequence>MDGSTHALCRPQGTDIQELCGRAGAQQWRERGRRKALTLWPIPARLVSSPGGSEERENMKAAGNLRRGTYTELCAVSDL</sequence>
<accession>A0AAV7B982</accession>
<protein>
    <submittedName>
        <fullName evidence="1">Uncharacterized protein</fullName>
    </submittedName>
</protein>
<name>A0AAV7B982_ENGPU</name>
<gene>
    <name evidence="1" type="ORF">GDO81_014274</name>
</gene>
<dbReference type="AlphaFoldDB" id="A0AAV7B982"/>
<organism evidence="1 2">
    <name type="scientific">Engystomops pustulosus</name>
    <name type="common">Tungara frog</name>
    <name type="synonym">Physalaemus pustulosus</name>
    <dbReference type="NCBI Taxonomy" id="76066"/>
    <lineage>
        <taxon>Eukaryota</taxon>
        <taxon>Metazoa</taxon>
        <taxon>Chordata</taxon>
        <taxon>Craniata</taxon>
        <taxon>Vertebrata</taxon>
        <taxon>Euteleostomi</taxon>
        <taxon>Amphibia</taxon>
        <taxon>Batrachia</taxon>
        <taxon>Anura</taxon>
        <taxon>Neobatrachia</taxon>
        <taxon>Hyloidea</taxon>
        <taxon>Leptodactylidae</taxon>
        <taxon>Leiuperinae</taxon>
        <taxon>Engystomops</taxon>
    </lineage>
</organism>
<keyword evidence="2" id="KW-1185">Reference proteome</keyword>
<dbReference type="Proteomes" id="UP000824782">
    <property type="component" value="Unassembled WGS sequence"/>
</dbReference>
<proteinExistence type="predicted"/>
<comment type="caution">
    <text evidence="1">The sequence shown here is derived from an EMBL/GenBank/DDBJ whole genome shotgun (WGS) entry which is preliminary data.</text>
</comment>
<reference evidence="1" key="1">
    <citation type="thesis" date="2020" institute="ProQuest LLC" country="789 East Eisenhower Parkway, Ann Arbor, MI, USA">
        <title>Comparative Genomics and Chromosome Evolution.</title>
        <authorList>
            <person name="Mudd A.B."/>
        </authorList>
    </citation>
    <scope>NUCLEOTIDE SEQUENCE</scope>
    <source>
        <strain evidence="1">237g6f4</strain>
        <tissue evidence="1">Blood</tissue>
    </source>
</reference>
<evidence type="ECO:0000313" key="2">
    <source>
        <dbReference type="Proteomes" id="UP000824782"/>
    </source>
</evidence>
<dbReference type="EMBL" id="WNYA01000006">
    <property type="protein sequence ID" value="KAG8569140.1"/>
    <property type="molecule type" value="Genomic_DNA"/>
</dbReference>